<dbReference type="GO" id="GO:0061617">
    <property type="term" value="C:MICOS complex"/>
    <property type="evidence" value="ECO:0007669"/>
    <property type="project" value="UniProtKB-UniRule"/>
</dbReference>
<dbReference type="PANTHER" id="PTHR31816">
    <property type="entry name" value="MICOS COMPLEX SUBUNIT MIC13"/>
    <property type="match status" value="1"/>
</dbReference>
<evidence type="ECO:0000256" key="7">
    <source>
        <dbReference type="ARBA" id="ARBA00023136"/>
    </source>
</evidence>
<dbReference type="GO" id="GO:0044284">
    <property type="term" value="C:mitochondrial crista junction"/>
    <property type="evidence" value="ECO:0007669"/>
    <property type="project" value="TreeGrafter"/>
</dbReference>
<organism evidence="9 10">
    <name type="scientific">Cimex lectularius</name>
    <name type="common">Bed bug</name>
    <name type="synonym">Acanthia lectularia</name>
    <dbReference type="NCBI Taxonomy" id="79782"/>
    <lineage>
        <taxon>Eukaryota</taxon>
        <taxon>Metazoa</taxon>
        <taxon>Ecdysozoa</taxon>
        <taxon>Arthropoda</taxon>
        <taxon>Hexapoda</taxon>
        <taxon>Insecta</taxon>
        <taxon>Pterygota</taxon>
        <taxon>Neoptera</taxon>
        <taxon>Paraneoptera</taxon>
        <taxon>Hemiptera</taxon>
        <taxon>Heteroptera</taxon>
        <taxon>Panheteroptera</taxon>
        <taxon>Cimicomorpha</taxon>
        <taxon>Cimicidae</taxon>
        <taxon>Cimex</taxon>
    </lineage>
</organism>
<dbReference type="AlphaFoldDB" id="A0A8I6RHC9"/>
<evidence type="ECO:0000313" key="10">
    <source>
        <dbReference type="Proteomes" id="UP000494040"/>
    </source>
</evidence>
<comment type="function">
    <text evidence="8">Component of the MICOS complex, a large protein complex of the mitochondrial inner membrane that plays crucial roles in the maintenance of crista junctions, inner membrane architecture, and formation of contact sites to the outer membrane.</text>
</comment>
<dbReference type="OMA" id="FIHMLPC"/>
<dbReference type="OrthoDB" id="5948578at2759"/>
<dbReference type="KEGG" id="clec:106664797"/>
<keyword evidence="10" id="KW-1185">Reference proteome</keyword>
<proteinExistence type="inferred from homology"/>
<evidence type="ECO:0000256" key="2">
    <source>
        <dbReference type="ARBA" id="ARBA00006771"/>
    </source>
</evidence>
<keyword evidence="5" id="KW-1133">Transmembrane helix</keyword>
<dbReference type="GO" id="GO:0042407">
    <property type="term" value="P:cristae formation"/>
    <property type="evidence" value="ECO:0007669"/>
    <property type="project" value="TreeGrafter"/>
</dbReference>
<dbReference type="Pfam" id="PF15884">
    <property type="entry name" value="QIL1"/>
    <property type="match status" value="1"/>
</dbReference>
<comment type="similarity">
    <text evidence="2 8">Belongs to the MICOS complex subunit Mic13 family.</text>
</comment>
<comment type="subcellular location">
    <subcellularLocation>
        <location evidence="1 8">Mitochondrion inner membrane</location>
        <topology evidence="1 8">Single-pass membrane protein</topology>
    </subcellularLocation>
</comment>
<evidence type="ECO:0000256" key="1">
    <source>
        <dbReference type="ARBA" id="ARBA00004434"/>
    </source>
</evidence>
<evidence type="ECO:0000256" key="8">
    <source>
        <dbReference type="RuleBase" id="RU363009"/>
    </source>
</evidence>
<keyword evidence="6 8" id="KW-0496">Mitochondrion</keyword>
<keyword evidence="4 8" id="KW-0999">Mitochondrion inner membrane</keyword>
<evidence type="ECO:0000256" key="3">
    <source>
        <dbReference type="ARBA" id="ARBA00022692"/>
    </source>
</evidence>
<gene>
    <name evidence="9" type="primary">106664797</name>
</gene>
<evidence type="ECO:0000256" key="4">
    <source>
        <dbReference type="ARBA" id="ARBA00022792"/>
    </source>
</evidence>
<comment type="subunit">
    <text evidence="8">Component of the mitochondrial contact site and cristae organizing system (MICOS) complex.</text>
</comment>
<dbReference type="InterPro" id="IPR026769">
    <property type="entry name" value="Mic13"/>
</dbReference>
<sequence>MSRLVKVGTKLGIVGTTIYYSVEYGVWKDSSKTEQLYKDLYKLAVPLLKEVPIETPELPKAAEVSLYVKTSWNHGIVTATKFILDLPEHASTLYRYSADWVSNQLNQESKGSES</sequence>
<dbReference type="Proteomes" id="UP000494040">
    <property type="component" value="Unassembled WGS sequence"/>
</dbReference>
<protein>
    <recommendedName>
        <fullName evidence="8">MICOS complex subunit MIC13</fullName>
    </recommendedName>
</protein>
<evidence type="ECO:0000256" key="5">
    <source>
        <dbReference type="ARBA" id="ARBA00022989"/>
    </source>
</evidence>
<dbReference type="EnsemblMetazoa" id="XM_014390790.1">
    <property type="protein sequence ID" value="XP_014246276.1"/>
    <property type="gene ID" value="LOC106664797"/>
</dbReference>
<name>A0A8I6RHC9_CIMLE</name>
<keyword evidence="7" id="KW-0472">Membrane</keyword>
<accession>A0A8I6RHC9</accession>
<evidence type="ECO:0000256" key="6">
    <source>
        <dbReference type="ARBA" id="ARBA00023128"/>
    </source>
</evidence>
<dbReference type="PANTHER" id="PTHR31816:SF3">
    <property type="entry name" value="MICOS COMPLEX SUBUNIT MIC13"/>
    <property type="match status" value="1"/>
</dbReference>
<evidence type="ECO:0000313" key="9">
    <source>
        <dbReference type="EnsemblMetazoa" id="XP_014246276.1"/>
    </source>
</evidence>
<reference evidence="9" key="1">
    <citation type="submission" date="2022-01" db="UniProtKB">
        <authorList>
            <consortium name="EnsemblMetazoa"/>
        </authorList>
    </citation>
    <scope>IDENTIFICATION</scope>
</reference>
<keyword evidence="3" id="KW-0812">Transmembrane</keyword>